<evidence type="ECO:0000313" key="3">
    <source>
        <dbReference type="Proteomes" id="UP001604277"/>
    </source>
</evidence>
<dbReference type="Proteomes" id="UP001604277">
    <property type="component" value="Unassembled WGS sequence"/>
</dbReference>
<evidence type="ECO:0000256" key="1">
    <source>
        <dbReference type="SAM" id="MobiDB-lite"/>
    </source>
</evidence>
<dbReference type="EMBL" id="JBFOLJ010000007">
    <property type="protein sequence ID" value="KAL2522759.1"/>
    <property type="molecule type" value="Genomic_DNA"/>
</dbReference>
<comment type="caution">
    <text evidence="2">The sequence shown here is derived from an EMBL/GenBank/DDBJ whole genome shotgun (WGS) entry which is preliminary data.</text>
</comment>
<accession>A0ABD1UCL4</accession>
<gene>
    <name evidence="2" type="ORF">Fot_26682</name>
</gene>
<keyword evidence="3" id="KW-1185">Reference proteome</keyword>
<name>A0ABD1UCL4_9LAMI</name>
<sequence length="106" mass="11607">MGQTSSPFQPVRPFSSGALISATIISRPKISRQPTAKSPPGLPFAKQKPAALREVPILFRRLPFATNSSAARPIFSAGCHSRLTPQLTHHLRDPLWFLYAGPFSAR</sequence>
<protein>
    <submittedName>
        <fullName evidence="2">Uncharacterized protein</fullName>
    </submittedName>
</protein>
<evidence type="ECO:0000313" key="2">
    <source>
        <dbReference type="EMBL" id="KAL2522759.1"/>
    </source>
</evidence>
<proteinExistence type="predicted"/>
<organism evidence="2 3">
    <name type="scientific">Forsythia ovata</name>
    <dbReference type="NCBI Taxonomy" id="205694"/>
    <lineage>
        <taxon>Eukaryota</taxon>
        <taxon>Viridiplantae</taxon>
        <taxon>Streptophyta</taxon>
        <taxon>Embryophyta</taxon>
        <taxon>Tracheophyta</taxon>
        <taxon>Spermatophyta</taxon>
        <taxon>Magnoliopsida</taxon>
        <taxon>eudicotyledons</taxon>
        <taxon>Gunneridae</taxon>
        <taxon>Pentapetalae</taxon>
        <taxon>asterids</taxon>
        <taxon>lamiids</taxon>
        <taxon>Lamiales</taxon>
        <taxon>Oleaceae</taxon>
        <taxon>Forsythieae</taxon>
        <taxon>Forsythia</taxon>
    </lineage>
</organism>
<reference evidence="3" key="1">
    <citation type="submission" date="2024-07" db="EMBL/GenBank/DDBJ databases">
        <title>Two chromosome-level genome assemblies of Korean endemic species Abeliophyllum distichum and Forsythia ovata (Oleaceae).</title>
        <authorList>
            <person name="Jang H."/>
        </authorList>
    </citation>
    <scope>NUCLEOTIDE SEQUENCE [LARGE SCALE GENOMIC DNA]</scope>
</reference>
<feature type="region of interest" description="Disordered" evidence="1">
    <location>
        <begin position="27"/>
        <end position="47"/>
    </location>
</feature>
<dbReference type="AlphaFoldDB" id="A0ABD1UCL4"/>